<evidence type="ECO:0000256" key="1">
    <source>
        <dbReference type="ARBA" id="ARBA00006167"/>
    </source>
</evidence>
<proteinExistence type="inferred from homology"/>
<keyword evidence="7 14" id="KW-0862">Zinc</keyword>
<feature type="binding site" evidence="14">
    <location>
        <position position="117"/>
    </location>
    <ligand>
        <name>Zn(2+)</name>
        <dbReference type="ChEBI" id="CHEBI:29105"/>
    </ligand>
</feature>
<feature type="cross-link" description="Glycyl lysine isopeptide (Lys-Gly) (interchain with G-Cter in ubiquitin)" evidence="15">
    <location>
        <position position="166"/>
    </location>
</feature>
<evidence type="ECO:0000256" key="12">
    <source>
        <dbReference type="ARBA" id="ARBA00023242"/>
    </source>
</evidence>
<dbReference type="GO" id="GO:0000978">
    <property type="term" value="F:RNA polymerase II cis-regulatory region sequence-specific DNA binding"/>
    <property type="evidence" value="ECO:0007669"/>
    <property type="project" value="TreeGrafter"/>
</dbReference>
<evidence type="ECO:0000313" key="20">
    <source>
        <dbReference type="Proteomes" id="UP001142489"/>
    </source>
</evidence>
<keyword evidence="6 14" id="KW-0479">Metal-binding</keyword>
<evidence type="ECO:0000256" key="7">
    <source>
        <dbReference type="ARBA" id="ARBA00022833"/>
    </source>
</evidence>
<feature type="domain" description="p53 DNA-binding" evidence="18">
    <location>
        <begin position="2"/>
        <end position="163"/>
    </location>
</feature>
<dbReference type="AlphaFoldDB" id="A0A9Q1AUY3"/>
<dbReference type="PANTHER" id="PTHR11447:SF6">
    <property type="entry name" value="CELLULAR TUMOR ANTIGEN P53"/>
    <property type="match status" value="1"/>
</dbReference>
<evidence type="ECO:0000256" key="11">
    <source>
        <dbReference type="ARBA" id="ARBA00023163"/>
    </source>
</evidence>
<evidence type="ECO:0000256" key="15">
    <source>
        <dbReference type="PIRSR" id="PIRSR602117-3"/>
    </source>
</evidence>
<dbReference type="EMBL" id="JAPFRF010000012">
    <property type="protein sequence ID" value="KAJ7313229.1"/>
    <property type="molecule type" value="Genomic_DNA"/>
</dbReference>
<evidence type="ECO:0000256" key="6">
    <source>
        <dbReference type="ARBA" id="ARBA00022723"/>
    </source>
</evidence>
<dbReference type="GO" id="GO:0005634">
    <property type="term" value="C:nucleus"/>
    <property type="evidence" value="ECO:0007669"/>
    <property type="project" value="UniProtKB-SubCell"/>
</dbReference>
<dbReference type="InterPro" id="IPR057064">
    <property type="entry name" value="P53_central_site"/>
</dbReference>
<keyword evidence="9 16" id="KW-0238">DNA-binding</keyword>
<protein>
    <recommendedName>
        <fullName evidence="2 16">Cellular tumor antigen p53</fullName>
    </recommendedName>
</protein>
<feature type="binding site" evidence="14">
    <location>
        <position position="113"/>
    </location>
    <ligand>
        <name>Zn(2+)</name>
        <dbReference type="ChEBI" id="CHEBI:29105"/>
    </ligand>
</feature>
<gene>
    <name evidence="19" type="ORF">JRQ81_004510</name>
</gene>
<evidence type="ECO:0000313" key="19">
    <source>
        <dbReference type="EMBL" id="KAJ7313229.1"/>
    </source>
</evidence>
<comment type="cofactor">
    <cofactor evidence="14 16">
        <name>Zn(2+)</name>
        <dbReference type="ChEBI" id="CHEBI:29105"/>
    </cofactor>
    <text evidence="14 16">Binds 1 zinc ion per subunit.</text>
</comment>
<dbReference type="GO" id="GO:0046872">
    <property type="term" value="F:metal ion binding"/>
    <property type="evidence" value="ECO:0007669"/>
    <property type="project" value="UniProtKB-KW"/>
</dbReference>
<dbReference type="InterPro" id="IPR002117">
    <property type="entry name" value="p53_tumour_suppressor"/>
</dbReference>
<keyword evidence="5 16" id="KW-0053">Apoptosis</keyword>
<dbReference type="SUPFAM" id="SSF49417">
    <property type="entry name" value="p53-like transcription factors"/>
    <property type="match status" value="1"/>
</dbReference>
<dbReference type="GO" id="GO:0000981">
    <property type="term" value="F:DNA-binding transcription factor activity, RNA polymerase II-specific"/>
    <property type="evidence" value="ECO:0007669"/>
    <property type="project" value="TreeGrafter"/>
</dbReference>
<feature type="compositionally biased region" description="Low complexity" evidence="17">
    <location>
        <begin position="228"/>
        <end position="242"/>
    </location>
</feature>
<comment type="similarity">
    <text evidence="1 16">Belongs to the p53 family.</text>
</comment>
<evidence type="ECO:0000256" key="17">
    <source>
        <dbReference type="SAM" id="MobiDB-lite"/>
    </source>
</evidence>
<dbReference type="PRINTS" id="PR00386">
    <property type="entry name" value="P53SUPPRESSR"/>
</dbReference>
<name>A0A9Q1AUY3_9SAUR</name>
<evidence type="ECO:0000256" key="10">
    <source>
        <dbReference type="ARBA" id="ARBA00023159"/>
    </source>
</evidence>
<evidence type="ECO:0000256" key="8">
    <source>
        <dbReference type="ARBA" id="ARBA00023015"/>
    </source>
</evidence>
<comment type="subunit">
    <text evidence="16">Binds DNA as a homotetramer.</text>
</comment>
<feature type="region of interest" description="Disordered" evidence="17">
    <location>
        <begin position="158"/>
        <end position="201"/>
    </location>
</feature>
<dbReference type="InterPro" id="IPR008967">
    <property type="entry name" value="p53-like_TF_DNA-bd_sf"/>
</dbReference>
<dbReference type="PANTHER" id="PTHR11447">
    <property type="entry name" value="CELLULAR TUMOR ANTIGEN P53"/>
    <property type="match status" value="1"/>
</dbReference>
<dbReference type="Pfam" id="PF00870">
    <property type="entry name" value="P53"/>
    <property type="match status" value="1"/>
</dbReference>
<keyword evidence="8 16" id="KW-0805">Transcription regulation</keyword>
<keyword evidence="3 16" id="KW-0963">Cytoplasm</keyword>
<dbReference type="Gene3D" id="2.60.40.720">
    <property type="match status" value="1"/>
</dbReference>
<evidence type="ECO:0000256" key="2">
    <source>
        <dbReference type="ARBA" id="ARBA00017135"/>
    </source>
</evidence>
<comment type="function">
    <text evidence="16">Multifunctional transcription factor that induces cell cycle arrest, DNA repair or apoptosis upon binding to its target DNA sequence. Acts as a tumor suppressor in many tumor types; induces growth arrest or apoptosis depending on the physiological circumstances and cell type. Negatively regulates cell division by controlling expression of a set of genes required for this process. One of the activated genes is an inhibitor of cyclin-dependent kinases. Apoptosis induction seems to be mediated either by stimulation of BAX and FAS antigen expression, or by repression of Bcl-2 expression.</text>
</comment>
<feature type="binding site" evidence="14">
    <location>
        <position position="56"/>
    </location>
    <ligand>
        <name>Zn(2+)</name>
        <dbReference type="ChEBI" id="CHEBI:29105"/>
    </ligand>
</feature>
<dbReference type="CDD" id="cd08367">
    <property type="entry name" value="P53"/>
    <property type="match status" value="1"/>
</dbReference>
<dbReference type="InterPro" id="IPR011615">
    <property type="entry name" value="p53_DNA-bd"/>
</dbReference>
<evidence type="ECO:0000256" key="3">
    <source>
        <dbReference type="ARBA" id="ARBA00022490"/>
    </source>
</evidence>
<keyword evidence="11 16" id="KW-0804">Transcription</keyword>
<keyword evidence="20" id="KW-1185">Reference proteome</keyword>
<keyword evidence="12 16" id="KW-0539">Nucleus</keyword>
<comment type="caution">
    <text evidence="19">The sequence shown here is derived from an EMBL/GenBank/DDBJ whole genome shotgun (WGS) entry which is preliminary data.</text>
</comment>
<evidence type="ECO:0000256" key="4">
    <source>
        <dbReference type="ARBA" id="ARBA00022553"/>
    </source>
</evidence>
<keyword evidence="4" id="KW-0597">Phosphoprotein</keyword>
<dbReference type="PROSITE" id="PS00348">
    <property type="entry name" value="P53"/>
    <property type="match status" value="1"/>
</dbReference>
<dbReference type="OrthoDB" id="5915660at2759"/>
<evidence type="ECO:0000256" key="5">
    <source>
        <dbReference type="ARBA" id="ARBA00022703"/>
    </source>
</evidence>
<evidence type="ECO:0000256" key="9">
    <source>
        <dbReference type="ARBA" id="ARBA00023125"/>
    </source>
</evidence>
<evidence type="ECO:0000256" key="16">
    <source>
        <dbReference type="RuleBase" id="RU003304"/>
    </source>
</evidence>
<reference evidence="19" key="1">
    <citation type="journal article" date="2023" name="DNA Res.">
        <title>Chromosome-level genome assembly of Phrynocephalus forsythii using third-generation DNA sequencing and Hi-C analysis.</title>
        <authorList>
            <person name="Qi Y."/>
            <person name="Zhao W."/>
            <person name="Zhao Y."/>
            <person name="Niu C."/>
            <person name="Cao S."/>
            <person name="Zhang Y."/>
        </authorList>
    </citation>
    <scope>NUCLEOTIDE SEQUENCE</scope>
    <source>
        <tissue evidence="19">Muscle</tissue>
    </source>
</reference>
<feature type="region of interest" description="Disordered" evidence="17">
    <location>
        <begin position="227"/>
        <end position="259"/>
    </location>
</feature>
<dbReference type="GO" id="GO:0005737">
    <property type="term" value="C:cytoplasm"/>
    <property type="evidence" value="ECO:0007669"/>
    <property type="project" value="UniProtKB-SubCell"/>
</dbReference>
<feature type="binding site" evidence="14">
    <location>
        <position position="53"/>
    </location>
    <ligand>
        <name>Zn(2+)</name>
        <dbReference type="ChEBI" id="CHEBI:29105"/>
    </ligand>
</feature>
<dbReference type="Proteomes" id="UP001142489">
    <property type="component" value="Unassembled WGS sequence"/>
</dbReference>
<evidence type="ECO:0000256" key="14">
    <source>
        <dbReference type="PIRSR" id="PIRSR602117-1"/>
    </source>
</evidence>
<evidence type="ECO:0000256" key="13">
    <source>
        <dbReference type="ARBA" id="ARBA00023306"/>
    </source>
</evidence>
<dbReference type="InterPro" id="IPR012346">
    <property type="entry name" value="p53/RUNT-type_TF_DNA-bd_sf"/>
</dbReference>
<comment type="subcellular location">
    <subcellularLocation>
        <location evidence="16">Cytoplasm</location>
    </subcellularLocation>
    <subcellularLocation>
        <location evidence="16">Nucleus</location>
    </subcellularLocation>
</comment>
<dbReference type="GO" id="GO:0006915">
    <property type="term" value="P:apoptotic process"/>
    <property type="evidence" value="ECO:0007669"/>
    <property type="project" value="UniProtKB-KW"/>
</dbReference>
<accession>A0A9Q1AUY3</accession>
<organism evidence="19 20">
    <name type="scientific">Phrynocephalus forsythii</name>
    <dbReference type="NCBI Taxonomy" id="171643"/>
    <lineage>
        <taxon>Eukaryota</taxon>
        <taxon>Metazoa</taxon>
        <taxon>Chordata</taxon>
        <taxon>Craniata</taxon>
        <taxon>Vertebrata</taxon>
        <taxon>Euteleostomi</taxon>
        <taxon>Lepidosauria</taxon>
        <taxon>Squamata</taxon>
        <taxon>Bifurcata</taxon>
        <taxon>Unidentata</taxon>
        <taxon>Episquamata</taxon>
        <taxon>Toxicofera</taxon>
        <taxon>Iguania</taxon>
        <taxon>Acrodonta</taxon>
        <taxon>Agamidae</taxon>
        <taxon>Agaminae</taxon>
        <taxon>Phrynocephalus</taxon>
    </lineage>
</organism>
<evidence type="ECO:0000259" key="18">
    <source>
        <dbReference type="Pfam" id="PF00870"/>
    </source>
</evidence>
<keyword evidence="13 16" id="KW-0131">Cell cycle</keyword>
<keyword evidence="10 16" id="KW-0010">Activator</keyword>
<sequence>MQYSPVLNKLFCQLAKTCPLHIKVSTFPPAGSIVRAMAVYKKSEHVADVVKRCPHHERSSDFNDGTAPAEHLIRVEANQQACYISDNRHSVTVPYERPQLGTNSTTILYNFMCNSSCMGGMNRRAILTIITLETPQGNLLGRRSFEVRVCACPGRDRKTEEENLKKTASSGRETQKAVAPTSSSESAKRSSAETSSGNENGPYVLQIRSLKHYKILKYQLEAMECLDSSSSSSSNNNNNNNNNRRENQTSRWSQRLARH</sequence>